<dbReference type="AlphaFoldDB" id="A0A7Y9ZLZ6"/>
<sequence length="375" mass="40579">MERFPYHRRTEMAQIILAALEERTEHGAPGDRMEELHAAGDWVGDILVDALEDALLLTAGSVLKSVGLDAVTSDATAADDTYPGAGTLILIKAADWASASEDPASIKALGLETPEVVAADAGLNRWLDRYQPGRESDIKDLREAGTVALAQMSPRLRPYTTTQLTRWWLGTDPHADEAPGGQKVAWEPIARLLLAADNLGPSPDGVTLSPTVLRERATDLFAACSREPLLEVVQDALFATVQWVEIDPGDIADVTAAMNAVFPRAGDLWKAVEADLAVAGGWYEDLQACAEPEPLGDVKQAPALLRWLGDRRWNDEGTIEYVAATLAAFAHEDIAGSLAMKTDDDMIDLWVHGNLTVQVGPRPRQWPPAAIRQSQ</sequence>
<name>A0A7Y9ZLZ6_9ACTN</name>
<accession>A0A7Y9ZLZ6</accession>
<evidence type="ECO:0000313" key="1">
    <source>
        <dbReference type="EMBL" id="NYI47949.1"/>
    </source>
</evidence>
<reference evidence="1 2" key="1">
    <citation type="submission" date="2020-07" db="EMBL/GenBank/DDBJ databases">
        <title>Sequencing the genomes of 1000 actinobacteria strains.</title>
        <authorList>
            <person name="Klenk H.-P."/>
        </authorList>
    </citation>
    <scope>NUCLEOTIDE SEQUENCE [LARGE SCALE GENOMIC DNA]</scope>
    <source>
        <strain evidence="1 2">DSM 15131</strain>
    </source>
</reference>
<dbReference type="EMBL" id="JACBZM010000002">
    <property type="protein sequence ID" value="NYI47949.1"/>
    <property type="molecule type" value="Genomic_DNA"/>
</dbReference>
<evidence type="ECO:0000313" key="2">
    <source>
        <dbReference type="Proteomes" id="UP000562045"/>
    </source>
</evidence>
<proteinExistence type="predicted"/>
<dbReference type="Proteomes" id="UP000562045">
    <property type="component" value="Unassembled WGS sequence"/>
</dbReference>
<gene>
    <name evidence="1" type="ORF">BJ993_005095</name>
</gene>
<protein>
    <submittedName>
        <fullName evidence="1">Uncharacterized protein</fullName>
    </submittedName>
</protein>
<dbReference type="RefSeq" id="WP_179652959.1">
    <property type="nucleotide sequence ID" value="NZ_JACBZM010000002.1"/>
</dbReference>
<comment type="caution">
    <text evidence="1">The sequence shown here is derived from an EMBL/GenBank/DDBJ whole genome shotgun (WGS) entry which is preliminary data.</text>
</comment>
<organism evidence="1 2">
    <name type="scientific">Nocardioides aromaticivorans</name>
    <dbReference type="NCBI Taxonomy" id="200618"/>
    <lineage>
        <taxon>Bacteria</taxon>
        <taxon>Bacillati</taxon>
        <taxon>Actinomycetota</taxon>
        <taxon>Actinomycetes</taxon>
        <taxon>Propionibacteriales</taxon>
        <taxon>Nocardioidaceae</taxon>
        <taxon>Nocardioides</taxon>
    </lineage>
</organism>